<dbReference type="AlphaFoldDB" id="W4Q6N2"/>
<dbReference type="Proteomes" id="UP000018890">
    <property type="component" value="Unassembled WGS sequence"/>
</dbReference>
<dbReference type="InterPro" id="IPR036388">
    <property type="entry name" value="WH-like_DNA-bd_sf"/>
</dbReference>
<reference evidence="2" key="1">
    <citation type="journal article" date="2014" name="Genome Announc.">
        <title>Draft Genome Sequences of Three Alkaliphilic Bacillus Strains, Bacillus wakoensis JCM 9140T, Bacillus akibai JCM 9157T, and Bacillus hemicellulosilyticus JCM 9152T.</title>
        <authorList>
            <person name="Yuki M."/>
            <person name="Oshima K."/>
            <person name="Suda W."/>
            <person name="Oshida Y."/>
            <person name="Kitamura K."/>
            <person name="Iida T."/>
            <person name="Hattori M."/>
            <person name="Ohkuma M."/>
        </authorList>
    </citation>
    <scope>NUCLEOTIDE SEQUENCE [LARGE SCALE GENOMIC DNA]</scope>
    <source>
        <strain evidence="2">JCM 9140</strain>
    </source>
</reference>
<evidence type="ECO:0000259" key="1">
    <source>
        <dbReference type="Pfam" id="PF03551"/>
    </source>
</evidence>
<dbReference type="PANTHER" id="PTHR33169:SF14">
    <property type="entry name" value="TRANSCRIPTIONAL REGULATOR RV3488"/>
    <property type="match status" value="1"/>
</dbReference>
<dbReference type="NCBIfam" id="NF006931">
    <property type="entry name" value="PRK09416.1"/>
    <property type="match status" value="1"/>
</dbReference>
<feature type="domain" description="Transcription regulator PadR N-terminal" evidence="1">
    <location>
        <begin position="55"/>
        <end position="120"/>
    </location>
</feature>
<keyword evidence="3" id="KW-1185">Reference proteome</keyword>
<dbReference type="InterPro" id="IPR005149">
    <property type="entry name" value="Tscrpt_reg_PadR_N"/>
</dbReference>
<dbReference type="PANTHER" id="PTHR33169">
    <property type="entry name" value="PADR-FAMILY TRANSCRIPTIONAL REGULATOR"/>
    <property type="match status" value="1"/>
</dbReference>
<dbReference type="EMBL" id="BAUT01000062">
    <property type="protein sequence ID" value="GAE27726.1"/>
    <property type="molecule type" value="Genomic_DNA"/>
</dbReference>
<name>W4Q6N2_9BACI</name>
<proteinExistence type="predicted"/>
<evidence type="ECO:0000313" key="2">
    <source>
        <dbReference type="EMBL" id="GAE27726.1"/>
    </source>
</evidence>
<accession>W4Q6N2</accession>
<protein>
    <submittedName>
        <fullName evidence="2">Transcriptional regulator</fullName>
    </submittedName>
</protein>
<dbReference type="Pfam" id="PF03551">
    <property type="entry name" value="PadR"/>
    <property type="match status" value="1"/>
</dbReference>
<dbReference type="InterPro" id="IPR052509">
    <property type="entry name" value="Metal_resp_DNA-bind_regulator"/>
</dbReference>
<organism evidence="2 3">
    <name type="scientific">Halalkalibacter wakoensis JCM 9140</name>
    <dbReference type="NCBI Taxonomy" id="1236970"/>
    <lineage>
        <taxon>Bacteria</taxon>
        <taxon>Bacillati</taxon>
        <taxon>Bacillota</taxon>
        <taxon>Bacilli</taxon>
        <taxon>Bacillales</taxon>
        <taxon>Bacillaceae</taxon>
        <taxon>Halalkalibacter</taxon>
    </lineage>
</organism>
<dbReference type="InterPro" id="IPR036390">
    <property type="entry name" value="WH_DNA-bd_sf"/>
</dbReference>
<dbReference type="STRING" id="1236970.JCM9140_3883"/>
<dbReference type="SUPFAM" id="SSF46785">
    <property type="entry name" value="Winged helix' DNA-binding domain"/>
    <property type="match status" value="1"/>
</dbReference>
<dbReference type="Gene3D" id="1.10.10.10">
    <property type="entry name" value="Winged helix-like DNA-binding domain superfamily/Winged helix DNA-binding domain"/>
    <property type="match status" value="1"/>
</dbReference>
<comment type="caution">
    <text evidence="2">The sequence shown here is derived from an EMBL/GenBank/DDBJ whole genome shotgun (WGS) entry which is preliminary data.</text>
</comment>
<gene>
    <name evidence="2" type="ORF">JCM9140_3883</name>
</gene>
<sequence>MMSDPFINLKNSMKNTVFHNLTFSDARKKIVKEIIQAKNPQSQLDLWKDETLLAVLEATQLEAKHGFAISTQLFQKGDQSFHQNEGQLYTLLHLLENKQLLQSKWVDEKKYYSLTKKGKKLVIRYRQEPSKQRTLLKVLLQEASL</sequence>
<evidence type="ECO:0000313" key="3">
    <source>
        <dbReference type="Proteomes" id="UP000018890"/>
    </source>
</evidence>